<proteinExistence type="predicted"/>
<evidence type="ECO:0000313" key="3">
    <source>
        <dbReference type="Proteomes" id="UP000481109"/>
    </source>
</evidence>
<name>A0A6G4XD23_9ACTN</name>
<feature type="transmembrane region" description="Helical" evidence="1">
    <location>
        <begin position="29"/>
        <end position="49"/>
    </location>
</feature>
<feature type="transmembrane region" description="Helical" evidence="1">
    <location>
        <begin position="55"/>
        <end position="77"/>
    </location>
</feature>
<keyword evidence="1" id="KW-0472">Membrane</keyword>
<dbReference type="RefSeq" id="WP_165330586.1">
    <property type="nucleotide sequence ID" value="NZ_JAAKZW010000009.1"/>
</dbReference>
<keyword evidence="3" id="KW-1185">Reference proteome</keyword>
<protein>
    <submittedName>
        <fullName evidence="2">Uncharacterized protein</fullName>
    </submittedName>
</protein>
<dbReference type="AlphaFoldDB" id="A0A6G4XD23"/>
<evidence type="ECO:0000256" key="1">
    <source>
        <dbReference type="SAM" id="Phobius"/>
    </source>
</evidence>
<dbReference type="EMBL" id="JAAKZW010000009">
    <property type="protein sequence ID" value="NGO75062.1"/>
    <property type="molecule type" value="Genomic_DNA"/>
</dbReference>
<organism evidence="2 3">
    <name type="scientific">Streptomyces mesophilus</name>
    <dbReference type="NCBI Taxonomy" id="1775132"/>
    <lineage>
        <taxon>Bacteria</taxon>
        <taxon>Bacillati</taxon>
        <taxon>Actinomycetota</taxon>
        <taxon>Actinomycetes</taxon>
        <taxon>Kitasatosporales</taxon>
        <taxon>Streptomycetaceae</taxon>
        <taxon>Streptomyces</taxon>
    </lineage>
</organism>
<evidence type="ECO:0000313" key="2">
    <source>
        <dbReference type="EMBL" id="NGO75062.1"/>
    </source>
</evidence>
<sequence length="171" mass="18630">MTTQSLAKAAMDEPATANSLKRARERGTVWALVVLAAIAAGVVVGYAFIASSWSVLAFVFSMIAAVMSVQVGMVCVYNSWRARRILRAYPWQEMPCRRVDSPGNYRLRVEMPGSEGELLLQSVAFSYTVARRGGDDPRAIWYAGPPTGKGVVAPVGGHLPFRVVRVTNPDR</sequence>
<gene>
    <name evidence="2" type="ORF">G6045_05100</name>
</gene>
<keyword evidence="1" id="KW-0812">Transmembrane</keyword>
<comment type="caution">
    <text evidence="2">The sequence shown here is derived from an EMBL/GenBank/DDBJ whole genome shotgun (WGS) entry which is preliminary data.</text>
</comment>
<accession>A0A6G4XD23</accession>
<keyword evidence="1" id="KW-1133">Transmembrane helix</keyword>
<dbReference type="Proteomes" id="UP000481109">
    <property type="component" value="Unassembled WGS sequence"/>
</dbReference>
<reference evidence="2 3" key="1">
    <citation type="submission" date="2020-02" db="EMBL/GenBank/DDBJ databases">
        <title>Whole-genome analyses of novel actinobacteria.</title>
        <authorList>
            <person name="Sahin N."/>
            <person name="Tokatli A."/>
        </authorList>
    </citation>
    <scope>NUCLEOTIDE SEQUENCE [LARGE SCALE GENOMIC DNA]</scope>
    <source>
        <strain evidence="2 3">YC504</strain>
    </source>
</reference>